<evidence type="ECO:0000313" key="2">
    <source>
        <dbReference type="Proteomes" id="UP000076848"/>
    </source>
</evidence>
<dbReference type="AlphaFoldDB" id="A0A157SCZ7"/>
<dbReference type="EMBL" id="FKIF01000003">
    <property type="protein sequence ID" value="SAI68234.1"/>
    <property type="molecule type" value="Genomic_DNA"/>
</dbReference>
<protein>
    <submittedName>
        <fullName evidence="1">Uncharacterized protein</fullName>
    </submittedName>
</protein>
<dbReference type="RefSeq" id="WP_231885958.1">
    <property type="nucleotide sequence ID" value="NZ_FKIF01000003.1"/>
</dbReference>
<gene>
    <name evidence="1" type="ORF">SAMEA3906486_01909</name>
</gene>
<evidence type="ECO:0000313" key="1">
    <source>
        <dbReference type="EMBL" id="SAI68234.1"/>
    </source>
</evidence>
<name>A0A157SCZ7_9BORD</name>
<accession>A0A157SCZ7</accession>
<proteinExistence type="predicted"/>
<organism evidence="1 2">
    <name type="scientific">Bordetella ansorpii</name>
    <dbReference type="NCBI Taxonomy" id="288768"/>
    <lineage>
        <taxon>Bacteria</taxon>
        <taxon>Pseudomonadati</taxon>
        <taxon>Pseudomonadota</taxon>
        <taxon>Betaproteobacteria</taxon>
        <taxon>Burkholderiales</taxon>
        <taxon>Alcaligenaceae</taxon>
        <taxon>Bordetella</taxon>
    </lineage>
</organism>
<dbReference type="Proteomes" id="UP000076848">
    <property type="component" value="Unassembled WGS sequence"/>
</dbReference>
<keyword evidence="2" id="KW-1185">Reference proteome</keyword>
<reference evidence="1 2" key="1">
    <citation type="submission" date="2016-04" db="EMBL/GenBank/DDBJ databases">
        <authorList>
            <consortium name="Pathogen Informatics"/>
        </authorList>
    </citation>
    <scope>NUCLEOTIDE SEQUENCE [LARGE SCALE GENOMIC DNA]</scope>
    <source>
        <strain evidence="1 2">H050680373</strain>
    </source>
</reference>
<sequence>MNFAAESAAHPDRLYTKRPILTPAVVGAVICVSGCLDMTTQTGLDEFSEVLEQLKAVGAPLARNDDNNPLLRRLNNQVFTALHAFRQAQSMQAYQMVRGAFLQGEPLGDAYSGFSRDGHIQLAVRDAGIVVSGFLPQEDRLMTADEYEAAQALRAAAPVGSARKPRRRAP</sequence>